<dbReference type="Proteomes" id="UP000243468">
    <property type="component" value="Unassembled WGS sequence"/>
</dbReference>
<evidence type="ECO:0000313" key="2">
    <source>
        <dbReference type="EMBL" id="SDC41947.1"/>
    </source>
</evidence>
<keyword evidence="1" id="KW-0472">Membrane</keyword>
<reference evidence="3" key="1">
    <citation type="submission" date="2016-09" db="EMBL/GenBank/DDBJ databases">
        <authorList>
            <person name="Varghese N."/>
            <person name="Submissions S."/>
        </authorList>
    </citation>
    <scope>NUCLEOTIDE SEQUENCE [LARGE SCALE GENOMIC DNA]</scope>
    <source>
        <strain evidence="3">ANC 4667</strain>
    </source>
</reference>
<organism evidence="2 3">
    <name type="scientific">Acinetobacter kookii</name>
    <dbReference type="NCBI Taxonomy" id="1226327"/>
    <lineage>
        <taxon>Bacteria</taxon>
        <taxon>Pseudomonadati</taxon>
        <taxon>Pseudomonadota</taxon>
        <taxon>Gammaproteobacteria</taxon>
        <taxon>Moraxellales</taxon>
        <taxon>Moraxellaceae</taxon>
        <taxon>Acinetobacter</taxon>
    </lineage>
</organism>
<keyword evidence="1" id="KW-1133">Transmembrane helix</keyword>
<gene>
    <name evidence="2" type="ORF">SAMN05421732_106133</name>
</gene>
<dbReference type="OrthoDB" id="6693549at2"/>
<proteinExistence type="predicted"/>
<keyword evidence="3" id="KW-1185">Reference proteome</keyword>
<dbReference type="EMBL" id="FMYO01000006">
    <property type="protein sequence ID" value="SDC41947.1"/>
    <property type="molecule type" value="Genomic_DNA"/>
</dbReference>
<protein>
    <submittedName>
        <fullName evidence="2">Uncharacterized protein</fullName>
    </submittedName>
</protein>
<feature type="transmembrane region" description="Helical" evidence="1">
    <location>
        <begin position="31"/>
        <end position="49"/>
    </location>
</feature>
<accession>A0A1G6LG61</accession>
<feature type="transmembrane region" description="Helical" evidence="1">
    <location>
        <begin position="6"/>
        <end position="24"/>
    </location>
</feature>
<dbReference type="AlphaFoldDB" id="A0A1G6LG61"/>
<evidence type="ECO:0000313" key="3">
    <source>
        <dbReference type="Proteomes" id="UP000243468"/>
    </source>
</evidence>
<dbReference type="STRING" id="1226327.SAMN05421732_106133"/>
<keyword evidence="1" id="KW-0812">Transmembrane</keyword>
<feature type="transmembrane region" description="Helical" evidence="1">
    <location>
        <begin position="61"/>
        <end position="88"/>
    </location>
</feature>
<evidence type="ECO:0000256" key="1">
    <source>
        <dbReference type="SAM" id="Phobius"/>
    </source>
</evidence>
<sequence>MDLKVIFLFCLFPCLGIIFLTWLLRFPWAWLFKTVIAFEVVVAILVFVIELDARKTPENSGWIMIFAAVFQIYFAVLLMLTRLVIWLIKKRG</sequence>
<name>A0A1G6LG61_9GAMM</name>